<dbReference type="NCBIfam" id="NF038032">
    <property type="entry name" value="CehA_McbA_metalo"/>
    <property type="match status" value="1"/>
</dbReference>
<dbReference type="InterPro" id="IPR016195">
    <property type="entry name" value="Pol/histidinol_Pase-like"/>
</dbReference>
<gene>
    <name evidence="1" type="ORF">Z955_09515</name>
</gene>
<name>A0A0A0IDL2_CLOBO</name>
<accession>A0A0A0IDL2</accession>
<dbReference type="Proteomes" id="UP000030014">
    <property type="component" value="Unassembled WGS sequence"/>
</dbReference>
<reference evidence="1 2" key="1">
    <citation type="submission" date="2014-01" db="EMBL/GenBank/DDBJ databases">
        <title>Plasmidome dynamics in the species complex Clostridium novyi sensu lato converts strains of independent lineages into distinctly different pathogens.</title>
        <authorList>
            <person name="Skarin H."/>
            <person name="Segerman B."/>
        </authorList>
    </citation>
    <scope>NUCLEOTIDE SEQUENCE [LARGE SCALE GENOMIC DNA]</scope>
    <source>
        <strain evidence="1 2">DC5</strain>
    </source>
</reference>
<proteinExistence type="predicted"/>
<evidence type="ECO:0008006" key="3">
    <source>
        <dbReference type="Google" id="ProtNLM"/>
    </source>
</evidence>
<dbReference type="SUPFAM" id="SSF89550">
    <property type="entry name" value="PHP domain-like"/>
    <property type="match status" value="1"/>
</dbReference>
<sequence length="430" mass="50244">MSILIPLFQLSQGDIMMYKNLFINIPKNNSIIHDKFPQITLISLNRTYFTHWTNIKMYLNNKKVHYKIIDNKITYIPSKKLHSGIQKVRVVIYDHHNEKKEFKWLFEIKSTSNIDKYNFYFGIPHAHTSFSTGRGTPMDAFTYAKKKGIDFLIITDHCGHLCKNSKSNKSSKWETTKSSAIKFNTKNQNFLSLSGFETTSKGFGDFNVLNINNLYKGKIKDFTKFALWLEKQNKPIVSINHPHKYIESFEYNKALDKFINFIEVGNGSPPFKYLNGEKYYYKLLDKGWHLGALNGQDNHRMNWGDTDNVTVVICKSLNENDFFEALYARRTYSSETKTLKLIFKVNNNWMGSILSPAKKLNFEIYAEDKKEPIKKVQVISNGGKVIKEKTSRKKNKFKWNFTIPYKKDNWYIIKVIHKNDNIGISSAIFT</sequence>
<evidence type="ECO:0000313" key="1">
    <source>
        <dbReference type="EMBL" id="KGM99047.1"/>
    </source>
</evidence>
<evidence type="ECO:0000313" key="2">
    <source>
        <dbReference type="Proteomes" id="UP000030014"/>
    </source>
</evidence>
<dbReference type="EMBL" id="JDRY01000040">
    <property type="protein sequence ID" value="KGM99047.1"/>
    <property type="molecule type" value="Genomic_DNA"/>
</dbReference>
<comment type="caution">
    <text evidence="1">The sequence shown here is derived from an EMBL/GenBank/DDBJ whole genome shotgun (WGS) entry which is preliminary data.</text>
</comment>
<protein>
    <recommendedName>
        <fullName evidence="3">Polymerase/histidinol phosphatase N-terminal domain-containing protein</fullName>
    </recommendedName>
</protein>
<organism evidence="1 2">
    <name type="scientific">Clostridium botulinum C/D str. DC5</name>
    <dbReference type="NCBI Taxonomy" id="1443128"/>
    <lineage>
        <taxon>Bacteria</taxon>
        <taxon>Bacillati</taxon>
        <taxon>Bacillota</taxon>
        <taxon>Clostridia</taxon>
        <taxon>Eubacteriales</taxon>
        <taxon>Clostridiaceae</taxon>
        <taxon>Clostridium</taxon>
    </lineage>
</organism>
<dbReference type="Gene3D" id="3.20.20.140">
    <property type="entry name" value="Metal-dependent hydrolases"/>
    <property type="match status" value="1"/>
</dbReference>
<dbReference type="AlphaFoldDB" id="A0A0A0IDL2"/>